<accession>A0A0N1P9Q9</accession>
<comment type="caution">
    <text evidence="1">The sequence shown here is derived from an EMBL/GenBank/DDBJ whole genome shotgun (WGS) entry which is preliminary data.</text>
</comment>
<gene>
    <name evidence="1" type="ORF">ABL78_8006</name>
</gene>
<sequence>MSLYHDIVSDQLPAAVSALRSSLYSLSPAKIAHTVFPELLAILRKYWIWVVYFLIIRKLYRVLSRINKRYVKPKKIKRSSASTSDSNNGSIAGLEHATDRVDATFLADAHESTPSTNQVIVGDGVIIVNRNDRYVEVYERKNVAKIGNVDAEVEALLKEFSARNSK</sequence>
<dbReference type="EMBL" id="LJSK01000468">
    <property type="protein sequence ID" value="KPI82975.1"/>
    <property type="molecule type" value="Genomic_DNA"/>
</dbReference>
<name>A0A0N1P9Q9_LEPSE</name>
<dbReference type="VEuPathDB" id="TriTrypDB:Lsey_0468_0020"/>
<evidence type="ECO:0000313" key="2">
    <source>
        <dbReference type="Proteomes" id="UP000038009"/>
    </source>
</evidence>
<dbReference type="OMA" id="SKNQMIV"/>
<reference evidence="1 2" key="1">
    <citation type="journal article" date="2015" name="PLoS Pathog.">
        <title>Leptomonas seymouri: Adaptations to the Dixenous Life Cycle Analyzed by Genome Sequencing, Transcriptome Profiling and Co-infection with Leishmania donovani.</title>
        <authorList>
            <person name="Kraeva N."/>
            <person name="Butenko A."/>
            <person name="Hlavacova J."/>
            <person name="Kostygov A."/>
            <person name="Myskova J."/>
            <person name="Grybchuk D."/>
            <person name="Lestinova T."/>
            <person name="Votypka J."/>
            <person name="Volf P."/>
            <person name="Opperdoes F."/>
            <person name="Flegontov P."/>
            <person name="Lukes J."/>
            <person name="Yurchenko V."/>
        </authorList>
    </citation>
    <scope>NUCLEOTIDE SEQUENCE [LARGE SCALE GENOMIC DNA]</scope>
    <source>
        <strain evidence="1 2">ATCC 30220</strain>
    </source>
</reference>
<dbReference type="OrthoDB" id="271002at2759"/>
<dbReference type="AlphaFoldDB" id="A0A0N1P9Q9"/>
<proteinExistence type="predicted"/>
<organism evidence="1 2">
    <name type="scientific">Leptomonas seymouri</name>
    <dbReference type="NCBI Taxonomy" id="5684"/>
    <lineage>
        <taxon>Eukaryota</taxon>
        <taxon>Discoba</taxon>
        <taxon>Euglenozoa</taxon>
        <taxon>Kinetoplastea</taxon>
        <taxon>Metakinetoplastina</taxon>
        <taxon>Trypanosomatida</taxon>
        <taxon>Trypanosomatidae</taxon>
        <taxon>Leishmaniinae</taxon>
        <taxon>Leptomonas</taxon>
    </lineage>
</organism>
<keyword evidence="2" id="KW-1185">Reference proteome</keyword>
<protein>
    <submittedName>
        <fullName evidence="1">Uncharacterized protein</fullName>
    </submittedName>
</protein>
<dbReference type="Proteomes" id="UP000038009">
    <property type="component" value="Unassembled WGS sequence"/>
</dbReference>
<evidence type="ECO:0000313" key="1">
    <source>
        <dbReference type="EMBL" id="KPI82975.1"/>
    </source>
</evidence>